<dbReference type="SUPFAM" id="SSF55874">
    <property type="entry name" value="ATPase domain of HSP90 chaperone/DNA topoisomerase II/histidine kinase"/>
    <property type="match status" value="1"/>
</dbReference>
<feature type="domain" description="PAS" evidence="4">
    <location>
        <begin position="166"/>
        <end position="204"/>
    </location>
</feature>
<dbReference type="PANTHER" id="PTHR43065:SF23">
    <property type="entry name" value="SENSOR HISTIDINE KINASE PDTAS"/>
    <property type="match status" value="1"/>
</dbReference>
<dbReference type="InterPro" id="IPR005467">
    <property type="entry name" value="His_kinase_dom"/>
</dbReference>
<dbReference type="InterPro" id="IPR035965">
    <property type="entry name" value="PAS-like_dom_sf"/>
</dbReference>
<dbReference type="CDD" id="cd00130">
    <property type="entry name" value="PAS"/>
    <property type="match status" value="1"/>
</dbReference>
<dbReference type="InterPro" id="IPR013655">
    <property type="entry name" value="PAS_fold_3"/>
</dbReference>
<evidence type="ECO:0000313" key="6">
    <source>
        <dbReference type="EMBL" id="MBE2900445.1"/>
    </source>
</evidence>
<dbReference type="GO" id="GO:0016301">
    <property type="term" value="F:kinase activity"/>
    <property type="evidence" value="ECO:0007669"/>
    <property type="project" value="UniProtKB-KW"/>
</dbReference>
<dbReference type="SMART" id="SM00387">
    <property type="entry name" value="HATPase_c"/>
    <property type="match status" value="1"/>
</dbReference>
<name>A0A842YS03_METTF</name>
<dbReference type="GO" id="GO:0000160">
    <property type="term" value="P:phosphorelay signal transduction system"/>
    <property type="evidence" value="ECO:0007669"/>
    <property type="project" value="InterPro"/>
</dbReference>
<gene>
    <name evidence="6" type="ORF">DNK57_06520</name>
</gene>
<dbReference type="InterPro" id="IPR000700">
    <property type="entry name" value="PAS-assoc_C"/>
</dbReference>
<evidence type="ECO:0000259" key="2">
    <source>
        <dbReference type="PROSITE" id="PS50109"/>
    </source>
</evidence>
<dbReference type="Proteomes" id="UP000646659">
    <property type="component" value="Unassembled WGS sequence"/>
</dbReference>
<dbReference type="Gene3D" id="3.40.50.2300">
    <property type="match status" value="1"/>
</dbReference>
<dbReference type="RefSeq" id="WP_192962168.1">
    <property type="nucleotide sequence ID" value="NZ_QKOF01000006.1"/>
</dbReference>
<dbReference type="Pfam" id="PF02518">
    <property type="entry name" value="HATPase_c"/>
    <property type="match status" value="1"/>
</dbReference>
<dbReference type="SMART" id="SM00448">
    <property type="entry name" value="REC"/>
    <property type="match status" value="1"/>
</dbReference>
<protein>
    <submittedName>
        <fullName evidence="6">Histidine kinase</fullName>
    </submittedName>
</protein>
<accession>A0A842YS03</accession>
<feature type="domain" description="Histidine kinase" evidence="2">
    <location>
        <begin position="272"/>
        <end position="461"/>
    </location>
</feature>
<keyword evidence="1" id="KW-0597">Phosphoprotein</keyword>
<dbReference type="EMBL" id="QKOF01000006">
    <property type="protein sequence ID" value="MBE2900445.1"/>
    <property type="molecule type" value="Genomic_DNA"/>
</dbReference>
<sequence>MTCRILILEDVPLDVELMEREIRRAGIEFISETVDNEEDFIRAIDEFKPEVILADHSLPSFDGLSALSIARERCPWVPFIFVSGKIGEEFAVEALKAGATDYVLKSNFSKVPIAIKRAIREIEKEQELERTRQSLIESNWQLREAQKIGRIGSWHWDIASDTLSCSDEALRILGIRREEFRGRMDEMASMIHPDERGTFIESIRSLKPFEGEYRIVRDDGSISFVLLRAEVMRDSKGNPKSLIGIKQDITEDKRIRESLEASLREKEFLLSEIHHRVKNNLQLISSLLRLQSRYIEDERSLEIFTECQNRVKSIALVHEKLYGSGDMMVVNLGDYIEELLAELRDMCNGRNTAFRTKLDEVNVGINTAVSIGLIVNELVTNAIKHGICSGGEVRIELSVSDGRGALVVADDGTGLPEGIEISDPPGFGLKLVNFMLRRINGSIAAENRGGAVFTVTFDAGGE</sequence>
<organism evidence="6 7">
    <name type="scientific">Methanothermobacter thermautotrophicus</name>
    <name type="common">Methanobacterium thermoformicicum</name>
    <dbReference type="NCBI Taxonomy" id="145262"/>
    <lineage>
        <taxon>Archaea</taxon>
        <taxon>Methanobacteriati</taxon>
        <taxon>Methanobacteriota</taxon>
        <taxon>Methanomada group</taxon>
        <taxon>Methanobacteria</taxon>
        <taxon>Methanobacteriales</taxon>
        <taxon>Methanobacteriaceae</taxon>
        <taxon>Methanothermobacter</taxon>
    </lineage>
</organism>
<feature type="domain" description="PAC" evidence="5">
    <location>
        <begin position="209"/>
        <end position="261"/>
    </location>
</feature>
<proteinExistence type="predicted"/>
<dbReference type="PROSITE" id="PS50112">
    <property type="entry name" value="PAS"/>
    <property type="match status" value="1"/>
</dbReference>
<evidence type="ECO:0000259" key="3">
    <source>
        <dbReference type="PROSITE" id="PS50110"/>
    </source>
</evidence>
<dbReference type="AlphaFoldDB" id="A0A842YS03"/>
<dbReference type="InterPro" id="IPR003594">
    <property type="entry name" value="HATPase_dom"/>
</dbReference>
<keyword evidence="6" id="KW-0808">Transferase</keyword>
<dbReference type="PROSITE" id="PS50113">
    <property type="entry name" value="PAC"/>
    <property type="match status" value="1"/>
</dbReference>
<dbReference type="InterPro" id="IPR011006">
    <property type="entry name" value="CheY-like_superfamily"/>
</dbReference>
<dbReference type="CDD" id="cd00156">
    <property type="entry name" value="REC"/>
    <property type="match status" value="1"/>
</dbReference>
<dbReference type="OrthoDB" id="8127at2157"/>
<dbReference type="SUPFAM" id="SSF52172">
    <property type="entry name" value="CheY-like"/>
    <property type="match status" value="1"/>
</dbReference>
<comment type="caution">
    <text evidence="6">The sequence shown here is derived from an EMBL/GenBank/DDBJ whole genome shotgun (WGS) entry which is preliminary data.</text>
</comment>
<dbReference type="SUPFAM" id="SSF55785">
    <property type="entry name" value="PYP-like sensor domain (PAS domain)"/>
    <property type="match status" value="1"/>
</dbReference>
<dbReference type="PROSITE" id="PS50109">
    <property type="entry name" value="HIS_KIN"/>
    <property type="match status" value="1"/>
</dbReference>
<dbReference type="Pfam" id="PF08447">
    <property type="entry name" value="PAS_3"/>
    <property type="match status" value="1"/>
</dbReference>
<dbReference type="Gene3D" id="3.30.450.20">
    <property type="entry name" value="PAS domain"/>
    <property type="match status" value="1"/>
</dbReference>
<dbReference type="InterPro" id="IPR011495">
    <property type="entry name" value="Sig_transdc_His_kin_sub2_dim/P"/>
</dbReference>
<dbReference type="Pfam" id="PF07568">
    <property type="entry name" value="HisKA_2"/>
    <property type="match status" value="1"/>
</dbReference>
<dbReference type="PANTHER" id="PTHR43065">
    <property type="entry name" value="SENSOR HISTIDINE KINASE"/>
    <property type="match status" value="1"/>
</dbReference>
<evidence type="ECO:0000256" key="1">
    <source>
        <dbReference type="PROSITE-ProRule" id="PRU00169"/>
    </source>
</evidence>
<reference evidence="6" key="1">
    <citation type="submission" date="2018-06" db="EMBL/GenBank/DDBJ databases">
        <title>Draft genome sequence of Methanothermobacter thermautotrophicus Strain WHS, a thermophilic, hydrogenotrophic methanogen isolated from Washburn Hot Springs in Yellowstone National Park, USA.</title>
        <authorList>
            <person name="Mckay L.J."/>
            <person name="Klingelsmith K."/>
            <person name="Inskeep W.P."/>
            <person name="Fields M.W."/>
        </authorList>
    </citation>
    <scope>NUCLEOTIDE SEQUENCE</scope>
    <source>
        <strain evidence="6">WHS</strain>
    </source>
</reference>
<dbReference type="NCBIfam" id="TIGR00229">
    <property type="entry name" value="sensory_box"/>
    <property type="match status" value="1"/>
</dbReference>
<dbReference type="InterPro" id="IPR001789">
    <property type="entry name" value="Sig_transdc_resp-reg_receiver"/>
</dbReference>
<feature type="domain" description="Response regulatory" evidence="3">
    <location>
        <begin position="4"/>
        <end position="120"/>
    </location>
</feature>
<dbReference type="Gene3D" id="3.30.565.10">
    <property type="entry name" value="Histidine kinase-like ATPase, C-terminal domain"/>
    <property type="match status" value="1"/>
</dbReference>
<evidence type="ECO:0000259" key="5">
    <source>
        <dbReference type="PROSITE" id="PS50113"/>
    </source>
</evidence>
<dbReference type="InterPro" id="IPR036890">
    <property type="entry name" value="HATPase_C_sf"/>
</dbReference>
<dbReference type="InterPro" id="IPR001610">
    <property type="entry name" value="PAC"/>
</dbReference>
<dbReference type="InterPro" id="IPR000014">
    <property type="entry name" value="PAS"/>
</dbReference>
<keyword evidence="6" id="KW-0418">Kinase</keyword>
<dbReference type="PROSITE" id="PS50110">
    <property type="entry name" value="RESPONSE_REGULATORY"/>
    <property type="match status" value="1"/>
</dbReference>
<feature type="modified residue" description="4-aspartylphosphate" evidence="1">
    <location>
        <position position="55"/>
    </location>
</feature>
<dbReference type="Pfam" id="PF00072">
    <property type="entry name" value="Response_reg"/>
    <property type="match status" value="1"/>
</dbReference>
<dbReference type="SMART" id="SM00086">
    <property type="entry name" value="PAC"/>
    <property type="match status" value="1"/>
</dbReference>
<evidence type="ECO:0000259" key="4">
    <source>
        <dbReference type="PROSITE" id="PS50112"/>
    </source>
</evidence>
<dbReference type="Gene3D" id="2.10.70.100">
    <property type="match status" value="1"/>
</dbReference>
<evidence type="ECO:0000313" key="7">
    <source>
        <dbReference type="Proteomes" id="UP000646659"/>
    </source>
</evidence>